<evidence type="ECO:0000313" key="2">
    <source>
        <dbReference type="EMBL" id="KIF83732.1"/>
    </source>
</evidence>
<dbReference type="InterPro" id="IPR008258">
    <property type="entry name" value="Transglycosylase_SLT_dom_1"/>
</dbReference>
<dbReference type="SUPFAM" id="SSF53955">
    <property type="entry name" value="Lysozyme-like"/>
    <property type="match status" value="1"/>
</dbReference>
<dbReference type="InterPro" id="IPR023346">
    <property type="entry name" value="Lysozyme-like_dom_sf"/>
</dbReference>
<reference evidence="2 3" key="1">
    <citation type="submission" date="2014-12" db="EMBL/GenBank/DDBJ databases">
        <title>Denitrispirillum autotrophicum gen. nov., sp. nov., Denitrifying, Facultatively Autotrophic Bacteria Isolated from Rice Paddy Soil.</title>
        <authorList>
            <person name="Ishii S."/>
            <person name="Ashida N."/>
            <person name="Ohno H."/>
            <person name="Otsuka S."/>
            <person name="Yokota A."/>
            <person name="Senoo K."/>
        </authorList>
    </citation>
    <scope>NUCLEOTIDE SEQUENCE [LARGE SCALE GENOMIC DNA]</scope>
    <source>
        <strain evidence="2 3">TSA66</strain>
    </source>
</reference>
<evidence type="ECO:0000259" key="1">
    <source>
        <dbReference type="Pfam" id="PF01464"/>
    </source>
</evidence>
<dbReference type="OrthoDB" id="9808681at2"/>
<comment type="caution">
    <text evidence="2">The sequence shown here is derived from an EMBL/GenBank/DDBJ whole genome shotgun (WGS) entry which is preliminary data.</text>
</comment>
<gene>
    <name evidence="2" type="ORF">TSA66_13785</name>
</gene>
<protein>
    <submittedName>
        <fullName evidence="2">Lytic transglycosylase</fullName>
    </submittedName>
</protein>
<dbReference type="AlphaFoldDB" id="A0A0C1YSP0"/>
<sequence length="176" mass="19191">MALPTLFVLIAVPCSAFDCWNDAGQRYGVSPQLLYAMAQVESGLNPLAVNRSHLRRTRSYDIGLMQINSSHLGALARFGIREADLYDACTNISVAAWLLSQQFARYGVSWEAVGAYNAACSQLKGEHCQRARSAYAWRVYRRLAGQSAPSHASKTSADMRAVFTPHPVLLSAGVAP</sequence>
<name>A0A0C1YSP0_9BURK</name>
<dbReference type="EMBL" id="JWJG01000028">
    <property type="protein sequence ID" value="KIF83732.1"/>
    <property type="molecule type" value="Genomic_DNA"/>
</dbReference>
<proteinExistence type="predicted"/>
<organism evidence="2 3">
    <name type="scientific">Noviherbaspirillum autotrophicum</name>
    <dbReference type="NCBI Taxonomy" id="709839"/>
    <lineage>
        <taxon>Bacteria</taxon>
        <taxon>Pseudomonadati</taxon>
        <taxon>Pseudomonadota</taxon>
        <taxon>Betaproteobacteria</taxon>
        <taxon>Burkholderiales</taxon>
        <taxon>Oxalobacteraceae</taxon>
        <taxon>Noviherbaspirillum</taxon>
    </lineage>
</organism>
<evidence type="ECO:0000313" key="3">
    <source>
        <dbReference type="Proteomes" id="UP000031572"/>
    </source>
</evidence>
<dbReference type="STRING" id="709839.TSA66_13785"/>
<keyword evidence="3" id="KW-1185">Reference proteome</keyword>
<accession>A0A0C1YSP0</accession>
<dbReference type="Gene3D" id="1.10.530.10">
    <property type="match status" value="1"/>
</dbReference>
<feature type="domain" description="Transglycosylase SLT" evidence="1">
    <location>
        <begin position="18"/>
        <end position="124"/>
    </location>
</feature>
<dbReference type="Pfam" id="PF01464">
    <property type="entry name" value="SLT"/>
    <property type="match status" value="1"/>
</dbReference>
<dbReference type="CDD" id="cd13400">
    <property type="entry name" value="LT_IagB-like"/>
    <property type="match status" value="1"/>
</dbReference>
<dbReference type="Proteomes" id="UP000031572">
    <property type="component" value="Unassembled WGS sequence"/>
</dbReference>